<sequence length="737" mass="87396">MEMVIGLGKKLRWVGRMREAERKRRKERSRRREEMEFQDSDDEVIQALKVERMKIPNSPETLENSSPKSWNKTSFLESYRNFIKEPAGNESFDEEILMDKRSIQKLLEEEIRETALQKIHQNHRLRFRIIMETKMREHRLKKHHTKFRAARNREVRNVHLFRCLRKQEKLVSSDSESEPESDENSDEDYDVFEEEIEVDLDFCEKKEKEIDCEEMKIRRIQMKKYQRWVKKEMEFLSPEPEDYCAPLPFPDPIPISSSSSPTPPPTRKVHFCPTKNYKQTFLIPNKPENEKIDIWKPSRLVQGKSIRRVKKFLRNCHRIELVRLEPIVKLLTRNVNSARLCHYMLIRFGLNQCTFHEHVPTNQRIMLVKDPKNMHILFAIDCTFFDHPKIHLVNIETEKYPETYTPLPHCIRSFVLTLAAFVWIDTIFRPIKSNRKSWIKPQSLEHLMSIFAKNHDRIIQKLLFRKTLKMKENRPLAEQMAQLNAPDTTTENSYMDGSSLRNETCPAALLRSIDESLEKLSQKKREKPAVPAPCRKEMSATYKISLCDVFSREGKCPYGSSCRFAHGKNELRMPRTTRTVKFGGTFYAAPAKPARGRCRNFMAGNCRFGEKCHYLHLVDSSEMPKLMNTTIQPYINQSFSEMPRQLETPPQAMMYPQQQLQPDFNQTLPAQGTTYYYQQIQQTPQQFAQFQQQYPYYMMNNPSSFLPPFPPPQQLPYYQMYPPFPQPMIQQNVQYYQ</sequence>
<dbReference type="SUPFAM" id="SSF90229">
    <property type="entry name" value="CCCH zinc finger"/>
    <property type="match status" value="1"/>
</dbReference>
<dbReference type="AlphaFoldDB" id="A0A9P1IDR7"/>
<keyword evidence="3 5" id="KW-0863">Zinc-finger</keyword>
<dbReference type="OrthoDB" id="410307at2759"/>
<dbReference type="Proteomes" id="UP001152747">
    <property type="component" value="Unassembled WGS sequence"/>
</dbReference>
<feature type="domain" description="C3H1-type" evidence="7">
    <location>
        <begin position="592"/>
        <end position="619"/>
    </location>
</feature>
<keyword evidence="2" id="KW-0677">Repeat</keyword>
<evidence type="ECO:0000256" key="5">
    <source>
        <dbReference type="PROSITE-ProRule" id="PRU00723"/>
    </source>
</evidence>
<evidence type="ECO:0000256" key="2">
    <source>
        <dbReference type="ARBA" id="ARBA00022737"/>
    </source>
</evidence>
<evidence type="ECO:0000313" key="8">
    <source>
        <dbReference type="EMBL" id="CAI5442998.1"/>
    </source>
</evidence>
<evidence type="ECO:0000256" key="4">
    <source>
        <dbReference type="ARBA" id="ARBA00022833"/>
    </source>
</evidence>
<dbReference type="GO" id="GO:0003729">
    <property type="term" value="F:mRNA binding"/>
    <property type="evidence" value="ECO:0007669"/>
    <property type="project" value="InterPro"/>
</dbReference>
<gene>
    <name evidence="8" type="ORF">CAMP_LOCUS5635</name>
</gene>
<keyword evidence="1 5" id="KW-0479">Metal-binding</keyword>
<evidence type="ECO:0000313" key="9">
    <source>
        <dbReference type="Proteomes" id="UP001152747"/>
    </source>
</evidence>
<evidence type="ECO:0000256" key="3">
    <source>
        <dbReference type="ARBA" id="ARBA00022771"/>
    </source>
</evidence>
<name>A0A9P1IDR7_9PELO</name>
<dbReference type="InterPro" id="IPR000571">
    <property type="entry name" value="Znf_CCCH"/>
</dbReference>
<dbReference type="InterPro" id="IPR045877">
    <property type="entry name" value="ZFP36-like"/>
</dbReference>
<dbReference type="GO" id="GO:0008270">
    <property type="term" value="F:zinc ion binding"/>
    <property type="evidence" value="ECO:0007669"/>
    <property type="project" value="UniProtKB-KW"/>
</dbReference>
<feature type="zinc finger region" description="C3H1-type" evidence="5">
    <location>
        <begin position="592"/>
        <end position="619"/>
    </location>
</feature>
<dbReference type="EMBL" id="CANHGI010000002">
    <property type="protein sequence ID" value="CAI5442998.1"/>
    <property type="molecule type" value="Genomic_DNA"/>
</dbReference>
<dbReference type="FunFam" id="4.10.1000.10:FF:000001">
    <property type="entry name" value="zinc finger CCCH domain-containing protein 15-like"/>
    <property type="match status" value="1"/>
</dbReference>
<comment type="caution">
    <text evidence="8">The sequence shown here is derived from an EMBL/GenBank/DDBJ whole genome shotgun (WGS) entry which is preliminary data.</text>
</comment>
<feature type="zinc finger region" description="C3H1-type" evidence="5">
    <location>
        <begin position="541"/>
        <end position="569"/>
    </location>
</feature>
<dbReference type="GO" id="GO:0043186">
    <property type="term" value="C:P granule"/>
    <property type="evidence" value="ECO:0007669"/>
    <property type="project" value="UniProtKB-ARBA"/>
</dbReference>
<dbReference type="Pfam" id="PF00642">
    <property type="entry name" value="zf-CCCH"/>
    <property type="match status" value="2"/>
</dbReference>
<feature type="region of interest" description="Disordered" evidence="6">
    <location>
        <begin position="20"/>
        <end position="39"/>
    </location>
</feature>
<dbReference type="Gene3D" id="4.10.1000.10">
    <property type="entry name" value="Zinc finger, CCCH-type"/>
    <property type="match status" value="2"/>
</dbReference>
<feature type="domain" description="C3H1-type" evidence="7">
    <location>
        <begin position="541"/>
        <end position="569"/>
    </location>
</feature>
<evidence type="ECO:0000259" key="7">
    <source>
        <dbReference type="PROSITE" id="PS50103"/>
    </source>
</evidence>
<keyword evidence="4 5" id="KW-0862">Zinc</keyword>
<dbReference type="InterPro" id="IPR036855">
    <property type="entry name" value="Znf_CCCH_sf"/>
</dbReference>
<dbReference type="PANTHER" id="PTHR12547">
    <property type="entry name" value="CCCH ZINC FINGER/TIS11-RELATED"/>
    <property type="match status" value="1"/>
</dbReference>
<evidence type="ECO:0000256" key="1">
    <source>
        <dbReference type="ARBA" id="ARBA00022723"/>
    </source>
</evidence>
<accession>A0A9P1IDR7</accession>
<proteinExistence type="predicted"/>
<dbReference type="PANTHER" id="PTHR12547:SF18">
    <property type="entry name" value="PROTEIN TIS11"/>
    <property type="match status" value="1"/>
</dbReference>
<evidence type="ECO:0000256" key="6">
    <source>
        <dbReference type="SAM" id="MobiDB-lite"/>
    </source>
</evidence>
<keyword evidence="9" id="KW-1185">Reference proteome</keyword>
<dbReference type="SMART" id="SM00356">
    <property type="entry name" value="ZnF_C3H1"/>
    <property type="match status" value="2"/>
</dbReference>
<organism evidence="8 9">
    <name type="scientific">Caenorhabditis angaria</name>
    <dbReference type="NCBI Taxonomy" id="860376"/>
    <lineage>
        <taxon>Eukaryota</taxon>
        <taxon>Metazoa</taxon>
        <taxon>Ecdysozoa</taxon>
        <taxon>Nematoda</taxon>
        <taxon>Chromadorea</taxon>
        <taxon>Rhabditida</taxon>
        <taxon>Rhabditina</taxon>
        <taxon>Rhabditomorpha</taxon>
        <taxon>Rhabditoidea</taxon>
        <taxon>Rhabditidae</taxon>
        <taxon>Peloderinae</taxon>
        <taxon>Caenorhabditis</taxon>
    </lineage>
</organism>
<reference evidence="8" key="1">
    <citation type="submission" date="2022-11" db="EMBL/GenBank/DDBJ databases">
        <authorList>
            <person name="Kikuchi T."/>
        </authorList>
    </citation>
    <scope>NUCLEOTIDE SEQUENCE</scope>
    <source>
        <strain evidence="8">PS1010</strain>
    </source>
</reference>
<dbReference type="PROSITE" id="PS50103">
    <property type="entry name" value="ZF_C3H1"/>
    <property type="match status" value="2"/>
</dbReference>
<protein>
    <recommendedName>
        <fullName evidence="7">C3H1-type domain-containing protein</fullName>
    </recommendedName>
</protein>